<proteinExistence type="predicted"/>
<dbReference type="AlphaFoldDB" id="M6F8Y2"/>
<dbReference type="Proteomes" id="UP000011980">
    <property type="component" value="Unassembled WGS sequence"/>
</dbReference>
<gene>
    <name evidence="1" type="ORF">LEP1GSC008_4136</name>
</gene>
<name>M6F8Y2_9LEPT</name>
<organism evidence="1 2">
    <name type="scientific">Leptospira kirschneri serovar Bulgarica str. Nikolaevo</name>
    <dbReference type="NCBI Taxonomy" id="1240687"/>
    <lineage>
        <taxon>Bacteria</taxon>
        <taxon>Pseudomonadati</taxon>
        <taxon>Spirochaetota</taxon>
        <taxon>Spirochaetia</taxon>
        <taxon>Leptospirales</taxon>
        <taxon>Leptospiraceae</taxon>
        <taxon>Leptospira</taxon>
    </lineage>
</organism>
<evidence type="ECO:0000313" key="1">
    <source>
        <dbReference type="EMBL" id="EMK23462.1"/>
    </source>
</evidence>
<protein>
    <submittedName>
        <fullName evidence="1">Uncharacterized protein</fullName>
    </submittedName>
</protein>
<accession>M6F8Y2</accession>
<sequence length="39" mass="4657">MKKYLAFGTLFCLFTKFTRTSFRAKVYVKLLFLESSKNK</sequence>
<dbReference type="EMBL" id="ANCE01000143">
    <property type="protein sequence ID" value="EMK23462.1"/>
    <property type="molecule type" value="Genomic_DNA"/>
</dbReference>
<evidence type="ECO:0000313" key="2">
    <source>
        <dbReference type="Proteomes" id="UP000011980"/>
    </source>
</evidence>
<reference evidence="1 2" key="1">
    <citation type="submission" date="2013-01" db="EMBL/GenBank/DDBJ databases">
        <authorList>
            <person name="Harkins D.M."/>
            <person name="Durkin A.S."/>
            <person name="Brinkac L.M."/>
            <person name="Haft D.H."/>
            <person name="Selengut J.D."/>
            <person name="Sanka R."/>
            <person name="DePew J."/>
            <person name="Purushe J."/>
            <person name="Galloway R.L."/>
            <person name="Vinetz J.M."/>
            <person name="Sutton G.G."/>
            <person name="Nierman W.C."/>
            <person name="Fouts D.E."/>
        </authorList>
    </citation>
    <scope>NUCLEOTIDE SEQUENCE [LARGE SCALE GENOMIC DNA]</scope>
    <source>
        <strain evidence="1 2">Nikolaevo</strain>
    </source>
</reference>
<comment type="caution">
    <text evidence="1">The sequence shown here is derived from an EMBL/GenBank/DDBJ whole genome shotgun (WGS) entry which is preliminary data.</text>
</comment>